<accession>A0A8J2XUH2</accession>
<dbReference type="RefSeq" id="WP_188935052.1">
    <property type="nucleotide sequence ID" value="NZ_BMJC01000004.1"/>
</dbReference>
<evidence type="ECO:0000313" key="3">
    <source>
        <dbReference type="Proteomes" id="UP000607559"/>
    </source>
</evidence>
<dbReference type="AlphaFoldDB" id="A0A8J2XUH2"/>
<gene>
    <name evidence="2" type="ORF">GCM10011511_40250</name>
</gene>
<dbReference type="EMBL" id="BMJC01000004">
    <property type="protein sequence ID" value="GGB12570.1"/>
    <property type="molecule type" value="Genomic_DNA"/>
</dbReference>
<keyword evidence="1" id="KW-0732">Signal</keyword>
<organism evidence="2 3">
    <name type="scientific">Puia dinghuensis</name>
    <dbReference type="NCBI Taxonomy" id="1792502"/>
    <lineage>
        <taxon>Bacteria</taxon>
        <taxon>Pseudomonadati</taxon>
        <taxon>Bacteroidota</taxon>
        <taxon>Chitinophagia</taxon>
        <taxon>Chitinophagales</taxon>
        <taxon>Chitinophagaceae</taxon>
        <taxon>Puia</taxon>
    </lineage>
</organism>
<proteinExistence type="predicted"/>
<protein>
    <recommendedName>
        <fullName evidence="4">Peptidase M48 domain-containing protein</fullName>
    </recommendedName>
</protein>
<reference evidence="2" key="2">
    <citation type="submission" date="2020-09" db="EMBL/GenBank/DDBJ databases">
        <authorList>
            <person name="Sun Q."/>
            <person name="Zhou Y."/>
        </authorList>
    </citation>
    <scope>NUCLEOTIDE SEQUENCE</scope>
    <source>
        <strain evidence="2">CGMCC 1.15448</strain>
    </source>
</reference>
<name>A0A8J2XUH2_9BACT</name>
<evidence type="ECO:0000256" key="1">
    <source>
        <dbReference type="SAM" id="SignalP"/>
    </source>
</evidence>
<dbReference type="Proteomes" id="UP000607559">
    <property type="component" value="Unassembled WGS sequence"/>
</dbReference>
<reference evidence="2" key="1">
    <citation type="journal article" date="2014" name="Int. J. Syst. Evol. Microbiol.">
        <title>Complete genome sequence of Corynebacterium casei LMG S-19264T (=DSM 44701T), isolated from a smear-ripened cheese.</title>
        <authorList>
            <consortium name="US DOE Joint Genome Institute (JGI-PGF)"/>
            <person name="Walter F."/>
            <person name="Albersmeier A."/>
            <person name="Kalinowski J."/>
            <person name="Ruckert C."/>
        </authorList>
    </citation>
    <scope>NUCLEOTIDE SEQUENCE</scope>
    <source>
        <strain evidence="2">CGMCC 1.15448</strain>
    </source>
</reference>
<feature type="chain" id="PRO_5035311757" description="Peptidase M48 domain-containing protein" evidence="1">
    <location>
        <begin position="22"/>
        <end position="230"/>
    </location>
</feature>
<comment type="caution">
    <text evidence="2">The sequence shown here is derived from an EMBL/GenBank/DDBJ whole genome shotgun (WGS) entry which is preliminary data.</text>
</comment>
<evidence type="ECO:0000313" key="2">
    <source>
        <dbReference type="EMBL" id="GGB12570.1"/>
    </source>
</evidence>
<feature type="signal peptide" evidence="1">
    <location>
        <begin position="1"/>
        <end position="21"/>
    </location>
</feature>
<sequence length="230" mass="25880">MTNNRLLVILMLMLSASGLHAQCECIPRQKTPPADSTIVLYGTHKVIPDIYKAPILLALSHFPELRDTRIRFRVRHAQSPLTTNRDWRYYFAHFGLGRRAFVVTISDSTTTKLSPILFGRLPFDAKVGVAGHELSHVSDFRHKNLFGWLRLGAGHLSSRYVDRLEFATDSLCIAHGLGYSLLAWSCFVRSAFGLQPSAQAGNSKLLFKGRERYMNPSTILLRLKNGNTPN</sequence>
<keyword evidence="3" id="KW-1185">Reference proteome</keyword>
<evidence type="ECO:0008006" key="4">
    <source>
        <dbReference type="Google" id="ProtNLM"/>
    </source>
</evidence>